<reference evidence="2" key="1">
    <citation type="submission" date="2018-06" db="EMBL/GenBank/DDBJ databases">
        <authorList>
            <person name="Zhirakovskaya E."/>
        </authorList>
    </citation>
    <scope>NUCLEOTIDE SEQUENCE</scope>
</reference>
<evidence type="ECO:0000256" key="1">
    <source>
        <dbReference type="SAM" id="Phobius"/>
    </source>
</evidence>
<evidence type="ECO:0000313" key="2">
    <source>
        <dbReference type="EMBL" id="VAW83421.1"/>
    </source>
</evidence>
<feature type="transmembrane region" description="Helical" evidence="1">
    <location>
        <begin position="6"/>
        <end position="22"/>
    </location>
</feature>
<keyword evidence="1" id="KW-1133">Transmembrane helix</keyword>
<gene>
    <name evidence="2" type="ORF">MNBD_GAMMA16-1548</name>
</gene>
<proteinExistence type="predicted"/>
<organism evidence="2">
    <name type="scientific">hydrothermal vent metagenome</name>
    <dbReference type="NCBI Taxonomy" id="652676"/>
    <lineage>
        <taxon>unclassified sequences</taxon>
        <taxon>metagenomes</taxon>
        <taxon>ecological metagenomes</taxon>
    </lineage>
</organism>
<sequence length="143" mass="16464">MEVFFILTFISYGALFLSLLMLRREKYRGVSAVLIARYRIKKVPVVYPASEELVYLYLNHHWIEWSEAWLVFAPEGLYIRKPFVEGWTSASLLIPWEAVKGNRIIEVPKGKRLALNIRGVGYSVAIDCSHKKMIDHGGLGFYA</sequence>
<accession>A0A3B0YVI3</accession>
<name>A0A3B0YVI3_9ZZZZ</name>
<keyword evidence="1" id="KW-0812">Transmembrane</keyword>
<dbReference type="EMBL" id="UOFO01000005">
    <property type="protein sequence ID" value="VAW83421.1"/>
    <property type="molecule type" value="Genomic_DNA"/>
</dbReference>
<protein>
    <submittedName>
        <fullName evidence="2">Uncharacterized protein</fullName>
    </submittedName>
</protein>
<keyword evidence="1" id="KW-0472">Membrane</keyword>
<dbReference type="AlphaFoldDB" id="A0A3B0YVI3"/>